<sequence length="87" mass="9426">MYIKHFLLLALTLPASLAAASEDGPQASYVCQAKDNVGKYVQFGAGPVYFVTATSEADALKKAQSELNRLGKNYQHQTLECQAMKAT</sequence>
<gene>
    <name evidence="2" type="ORF">PDM29_07910</name>
</gene>
<dbReference type="RefSeq" id="WP_311193299.1">
    <property type="nucleotide sequence ID" value="NZ_CP115541.1"/>
</dbReference>
<organism evidence="2 3">
    <name type="scientific">Stenotrophomonas oahuensis</name>
    <dbReference type="NCBI Taxonomy" id="3003271"/>
    <lineage>
        <taxon>Bacteria</taxon>
        <taxon>Pseudomonadati</taxon>
        <taxon>Pseudomonadota</taxon>
        <taxon>Gammaproteobacteria</taxon>
        <taxon>Lysobacterales</taxon>
        <taxon>Lysobacteraceae</taxon>
        <taxon>Stenotrophomonas</taxon>
    </lineage>
</organism>
<keyword evidence="3" id="KW-1185">Reference proteome</keyword>
<dbReference type="EMBL" id="CP115541">
    <property type="protein sequence ID" value="WNH54187.1"/>
    <property type="molecule type" value="Genomic_DNA"/>
</dbReference>
<proteinExistence type="predicted"/>
<evidence type="ECO:0008006" key="4">
    <source>
        <dbReference type="Google" id="ProtNLM"/>
    </source>
</evidence>
<reference evidence="2 3" key="1">
    <citation type="submission" date="2022-12" db="EMBL/GenBank/DDBJ databases">
        <title>Two new species, Stenotrophomonas aracearum and Stenotrophomonas oahuensis, isolated from Anthurium (Araceae family) in Hawaii.</title>
        <authorList>
            <person name="Chunag S.C."/>
            <person name="Dobhal S."/>
            <person name="Alvarez A."/>
            <person name="Arif M."/>
        </authorList>
    </citation>
    <scope>NUCLEOTIDE SEQUENCE [LARGE SCALE GENOMIC DNA]</scope>
    <source>
        <strain evidence="2 3">A5586</strain>
    </source>
</reference>
<dbReference type="Proteomes" id="UP001302072">
    <property type="component" value="Chromosome"/>
</dbReference>
<protein>
    <recommendedName>
        <fullName evidence="4">DUF4189 domain-containing protein</fullName>
    </recommendedName>
</protein>
<keyword evidence="1" id="KW-0732">Signal</keyword>
<accession>A0ABY9YU14</accession>
<feature type="chain" id="PRO_5045387848" description="DUF4189 domain-containing protein" evidence="1">
    <location>
        <begin position="21"/>
        <end position="87"/>
    </location>
</feature>
<evidence type="ECO:0000256" key="1">
    <source>
        <dbReference type="SAM" id="SignalP"/>
    </source>
</evidence>
<feature type="signal peptide" evidence="1">
    <location>
        <begin position="1"/>
        <end position="20"/>
    </location>
</feature>
<name>A0ABY9YU14_9GAMM</name>
<evidence type="ECO:0000313" key="3">
    <source>
        <dbReference type="Proteomes" id="UP001302072"/>
    </source>
</evidence>
<evidence type="ECO:0000313" key="2">
    <source>
        <dbReference type="EMBL" id="WNH54187.1"/>
    </source>
</evidence>